<dbReference type="EMBL" id="CAJNRD030001117">
    <property type="protein sequence ID" value="CAG5079180.1"/>
    <property type="molecule type" value="Genomic_DNA"/>
</dbReference>
<evidence type="ECO:0000313" key="1">
    <source>
        <dbReference type="EMBL" id="CAG5079180.1"/>
    </source>
</evidence>
<dbReference type="OrthoDB" id="7679028at2759"/>
<keyword evidence="2" id="KW-1185">Reference proteome</keyword>
<reference evidence="1" key="1">
    <citation type="submission" date="2021-04" db="EMBL/GenBank/DDBJ databases">
        <authorList>
            <person name="Chebbi M.A.C M."/>
        </authorList>
    </citation>
    <scope>NUCLEOTIDE SEQUENCE</scope>
</reference>
<sequence length="263" mass="30820">MESCISEKLNPVVGSNDIINVIGESLWTKEMIPTISIAENFGISNDNIKSYFFIVEVSQECNDNDAWNILQDMWKMNLLSSLFICRDTDKTVTLYTYNPYAQYAPHPWQHVNSIFKKQGQQWTLFKKLYSSGRHGCNKLFFDKTKLLNGSEVVTIRPYFRRIVNVTHDVDSIKNIMPYHTRMTFKEIVFVLNEDLSVRRSERLAAKKNNILFKFPNFSTTQYESSFVITVIRLWEELPEDIINSSSLEVFKNKIFDYLFNLDV</sequence>
<gene>
    <name evidence="1" type="ORF">HICCMSTLAB_LOCUS2947</name>
</gene>
<name>A0A8J2H7V6_COTCN</name>
<dbReference type="Proteomes" id="UP000786811">
    <property type="component" value="Unassembled WGS sequence"/>
</dbReference>
<dbReference type="AlphaFoldDB" id="A0A8J2H7V6"/>
<evidence type="ECO:0000313" key="2">
    <source>
        <dbReference type="Proteomes" id="UP000786811"/>
    </source>
</evidence>
<proteinExistence type="predicted"/>
<protein>
    <submittedName>
        <fullName evidence="1">Uncharacterized protein</fullName>
    </submittedName>
</protein>
<comment type="caution">
    <text evidence="1">The sequence shown here is derived from an EMBL/GenBank/DDBJ whole genome shotgun (WGS) entry which is preliminary data.</text>
</comment>
<organism evidence="1 2">
    <name type="scientific">Cotesia congregata</name>
    <name type="common">Parasitoid wasp</name>
    <name type="synonym">Apanteles congregatus</name>
    <dbReference type="NCBI Taxonomy" id="51543"/>
    <lineage>
        <taxon>Eukaryota</taxon>
        <taxon>Metazoa</taxon>
        <taxon>Ecdysozoa</taxon>
        <taxon>Arthropoda</taxon>
        <taxon>Hexapoda</taxon>
        <taxon>Insecta</taxon>
        <taxon>Pterygota</taxon>
        <taxon>Neoptera</taxon>
        <taxon>Endopterygota</taxon>
        <taxon>Hymenoptera</taxon>
        <taxon>Apocrita</taxon>
        <taxon>Ichneumonoidea</taxon>
        <taxon>Braconidae</taxon>
        <taxon>Microgastrinae</taxon>
        <taxon>Cotesia</taxon>
    </lineage>
</organism>
<accession>A0A8J2H7V6</accession>